<accession>A0A0E9MJH0</accession>
<evidence type="ECO:0000313" key="4">
    <source>
        <dbReference type="EMBL" id="GAO37942.1"/>
    </source>
</evidence>
<organism evidence="4 5">
    <name type="scientific">Sphingomonas changbaiensis NBRC 104936</name>
    <dbReference type="NCBI Taxonomy" id="1219043"/>
    <lineage>
        <taxon>Bacteria</taxon>
        <taxon>Pseudomonadati</taxon>
        <taxon>Pseudomonadota</taxon>
        <taxon>Alphaproteobacteria</taxon>
        <taxon>Sphingomonadales</taxon>
        <taxon>Sphingomonadaceae</taxon>
        <taxon>Sphingomonas</taxon>
    </lineage>
</organism>
<evidence type="ECO:0000259" key="3">
    <source>
        <dbReference type="PROSITE" id="PS50006"/>
    </source>
</evidence>
<dbReference type="InterPro" id="IPR036280">
    <property type="entry name" value="Multihaem_cyt_sf"/>
</dbReference>
<dbReference type="GO" id="GO:0016491">
    <property type="term" value="F:oxidoreductase activity"/>
    <property type="evidence" value="ECO:0007669"/>
    <property type="project" value="TreeGrafter"/>
</dbReference>
<dbReference type="Gene3D" id="2.60.200.20">
    <property type="match status" value="1"/>
</dbReference>
<dbReference type="OrthoDB" id="7387371at2"/>
<feature type="transmembrane region" description="Helical" evidence="2">
    <location>
        <begin position="141"/>
        <end position="160"/>
    </location>
</feature>
<dbReference type="RefSeq" id="WP_046346786.1">
    <property type="nucleotide sequence ID" value="NZ_BBWU01000001.1"/>
</dbReference>
<dbReference type="AlphaFoldDB" id="A0A0E9MJH0"/>
<proteinExistence type="predicted"/>
<evidence type="ECO:0000256" key="1">
    <source>
        <dbReference type="ARBA" id="ARBA00022729"/>
    </source>
</evidence>
<keyword evidence="2" id="KW-0472">Membrane</keyword>
<dbReference type="EMBL" id="BBWU01000001">
    <property type="protein sequence ID" value="GAO37942.1"/>
    <property type="molecule type" value="Genomic_DNA"/>
</dbReference>
<dbReference type="SUPFAM" id="SSF49879">
    <property type="entry name" value="SMAD/FHA domain"/>
    <property type="match status" value="1"/>
</dbReference>
<dbReference type="STRING" id="1219043.SCH01S_01_01050"/>
<keyword evidence="2" id="KW-0812">Transmembrane</keyword>
<dbReference type="Gene3D" id="3.90.10.10">
    <property type="entry name" value="Cytochrome C3"/>
    <property type="match status" value="3"/>
</dbReference>
<dbReference type="PROSITE" id="PS50006">
    <property type="entry name" value="FHA_DOMAIN"/>
    <property type="match status" value="1"/>
</dbReference>
<keyword evidence="2" id="KW-1133">Transmembrane helix</keyword>
<evidence type="ECO:0000313" key="5">
    <source>
        <dbReference type="Proteomes" id="UP000033202"/>
    </source>
</evidence>
<comment type="caution">
    <text evidence="4">The sequence shown here is derived from an EMBL/GenBank/DDBJ whole genome shotgun (WGS) entry which is preliminary data.</text>
</comment>
<reference evidence="4 5" key="1">
    <citation type="submission" date="2015-04" db="EMBL/GenBank/DDBJ databases">
        <title>Whole genome shotgun sequence of Sphingomonas changbaiensis NBRC 104936.</title>
        <authorList>
            <person name="Katano-Makiyama Y."/>
            <person name="Hosoyama A."/>
            <person name="Hashimoto M."/>
            <person name="Noguchi M."/>
            <person name="Tsuchikane K."/>
            <person name="Ohji S."/>
            <person name="Yamazoe A."/>
            <person name="Ichikawa N."/>
            <person name="Kimura A."/>
            <person name="Fujita N."/>
        </authorList>
    </citation>
    <scope>NUCLEOTIDE SEQUENCE [LARGE SCALE GENOMIC DNA]</scope>
    <source>
        <strain evidence="4 5">NBRC 104936</strain>
    </source>
</reference>
<name>A0A0E9MJH0_9SPHN</name>
<gene>
    <name evidence="4" type="ORF">SCH01S_01_01050</name>
</gene>
<protein>
    <recommendedName>
        <fullName evidence="3">FHA domain-containing protein</fullName>
    </recommendedName>
</protein>
<dbReference type="PANTHER" id="PTHR35038">
    <property type="entry name" value="DISSIMILATORY SULFITE REDUCTASE SIRA"/>
    <property type="match status" value="1"/>
</dbReference>
<feature type="domain" description="FHA" evidence="3">
    <location>
        <begin position="28"/>
        <end position="77"/>
    </location>
</feature>
<keyword evidence="1" id="KW-0732">Signal</keyword>
<dbReference type="PANTHER" id="PTHR35038:SF8">
    <property type="entry name" value="C-TYPE POLYHEME CYTOCHROME OMCC"/>
    <property type="match status" value="1"/>
</dbReference>
<dbReference type="InterPro" id="IPR000253">
    <property type="entry name" value="FHA_dom"/>
</dbReference>
<sequence length="664" mass="71119">MGFKIITIARTSEGREIPREKLVPGDQISVGRLSENDVHLADLAVEPRHAVIKETSPGRVTVDSISGLGFGFDGRTVMHAEIEPASTGAELRFGNHRLKLGSDDGTIAITVERVEALSDSAEEKDQQTVFTIRGLLPGKRVSAYTFVALILAAFLAWPIYTYASAHGEKIRPAGFHGDKTWETGALSKAHADLENDCQACHVDAFVAVRDDACEACHTDAHGRAATGLQRVAMTGPGRPGPAAYDHAPEKLLAVARGGPDNLGGRIKAFFKHSFNKPEGRCVDCHTEHEGAGPMPATQQAFCADCHNGLQGRLQSAGFKSAIGSATDFGLQHPPFKPLILAGYDTAHPVPFAKRDARSGGNPLLGWQMQRAVMSGPIKMPDGLKFTHAQHLSTSNGIAEMWRNVSPGQGPGMDCEDCHKTDPSGTRYQPVRMETACQSCHSLGLQTIGGTVRQLPHGQPAQVIADIRAFYGSGGSFRPTGLPIARYTRARPGEVNAERRSADLARAAALLPGKGDALIRATFAPGGVCGECHTVGMGGPDGVRIAPVAQPTRYLRNGWFDHRAHINLDVRGADGSRRWGCRDCHAAEKSNTASDLLLPTLTTCQACHTGQNGAHTAQLVRSGTASSCAMCHDYHADEGAPWVLKRKGRKTEPANQVAMLQVRWR</sequence>
<dbReference type="Proteomes" id="UP000033202">
    <property type="component" value="Unassembled WGS sequence"/>
</dbReference>
<dbReference type="InterPro" id="IPR051829">
    <property type="entry name" value="Multiheme_Cytochr_ET"/>
</dbReference>
<dbReference type="CDD" id="cd08168">
    <property type="entry name" value="Cytochrom_C3"/>
    <property type="match status" value="1"/>
</dbReference>
<evidence type="ECO:0000256" key="2">
    <source>
        <dbReference type="SAM" id="Phobius"/>
    </source>
</evidence>
<keyword evidence="5" id="KW-1185">Reference proteome</keyword>
<dbReference type="InterPro" id="IPR008984">
    <property type="entry name" value="SMAD_FHA_dom_sf"/>
</dbReference>
<dbReference type="CDD" id="cd00060">
    <property type="entry name" value="FHA"/>
    <property type="match status" value="1"/>
</dbReference>
<dbReference type="SUPFAM" id="SSF48695">
    <property type="entry name" value="Multiheme cytochromes"/>
    <property type="match status" value="1"/>
</dbReference>